<evidence type="ECO:0008006" key="4">
    <source>
        <dbReference type="Google" id="ProtNLM"/>
    </source>
</evidence>
<protein>
    <recommendedName>
        <fullName evidence="4">RPA-interacting protein N-terminal domain-containing protein</fullName>
    </recommendedName>
</protein>
<accession>A0A2G5B751</accession>
<feature type="compositionally biased region" description="Polar residues" evidence="1">
    <location>
        <begin position="1"/>
        <end position="11"/>
    </location>
</feature>
<feature type="compositionally biased region" description="Low complexity" evidence="1">
    <location>
        <begin position="25"/>
        <end position="34"/>
    </location>
</feature>
<feature type="region of interest" description="Disordered" evidence="1">
    <location>
        <begin position="1"/>
        <end position="48"/>
    </location>
</feature>
<dbReference type="EMBL" id="KZ303512">
    <property type="protein sequence ID" value="PIA14873.1"/>
    <property type="molecule type" value="Genomic_DNA"/>
</dbReference>
<organism evidence="2 3">
    <name type="scientific">Coemansia reversa (strain ATCC 12441 / NRRL 1564)</name>
    <dbReference type="NCBI Taxonomy" id="763665"/>
    <lineage>
        <taxon>Eukaryota</taxon>
        <taxon>Fungi</taxon>
        <taxon>Fungi incertae sedis</taxon>
        <taxon>Zoopagomycota</taxon>
        <taxon>Kickxellomycotina</taxon>
        <taxon>Kickxellomycetes</taxon>
        <taxon>Kickxellales</taxon>
        <taxon>Kickxellaceae</taxon>
        <taxon>Coemansia</taxon>
    </lineage>
</organism>
<evidence type="ECO:0000313" key="2">
    <source>
        <dbReference type="EMBL" id="PIA14873.1"/>
    </source>
</evidence>
<dbReference type="OrthoDB" id="5587672at2759"/>
<keyword evidence="3" id="KW-1185">Reference proteome</keyword>
<evidence type="ECO:0000313" key="3">
    <source>
        <dbReference type="Proteomes" id="UP000242474"/>
    </source>
</evidence>
<proteinExistence type="predicted"/>
<dbReference type="Proteomes" id="UP000242474">
    <property type="component" value="Unassembled WGS sequence"/>
</dbReference>
<evidence type="ECO:0000256" key="1">
    <source>
        <dbReference type="SAM" id="MobiDB-lite"/>
    </source>
</evidence>
<dbReference type="AlphaFoldDB" id="A0A2G5B751"/>
<reference evidence="2 3" key="1">
    <citation type="journal article" date="2015" name="Genome Biol. Evol.">
        <title>Phylogenomic analyses indicate that early fungi evolved digesting cell walls of algal ancestors of land plants.</title>
        <authorList>
            <person name="Chang Y."/>
            <person name="Wang S."/>
            <person name="Sekimoto S."/>
            <person name="Aerts A.L."/>
            <person name="Choi C."/>
            <person name="Clum A."/>
            <person name="LaButti K.M."/>
            <person name="Lindquist E.A."/>
            <person name="Yee Ngan C."/>
            <person name="Ohm R.A."/>
            <person name="Salamov A.A."/>
            <person name="Grigoriev I.V."/>
            <person name="Spatafora J.W."/>
            <person name="Berbee M.L."/>
        </authorList>
    </citation>
    <scope>NUCLEOTIDE SEQUENCE [LARGE SCALE GENOMIC DNA]</scope>
    <source>
        <strain evidence="2 3">NRRL 1564</strain>
    </source>
</reference>
<gene>
    <name evidence="2" type="ORF">COEREDRAFT_9947</name>
</gene>
<name>A0A2G5B751_COERN</name>
<sequence length="207" mass="23952">MNTQSLFSSPPRQAPSEYTMRRISRSGGSSSSAGRMRRPEYRHLSNSSRAARINEQPWRRRFREQCVDRLSRARDQSFMLHRRLADMSESNNCPDTYDSAAMQEDTAGGELSEEEIFAIVQQEWARFREEMEHQSMECGALDARLFEEIEEGLDRDNGTHDSHMMELAEWEEYENQLLEDEVMEAALMEAEMCLDGNEEGGVNHMAL</sequence>